<comment type="caution">
    <text evidence="2">The sequence shown here is derived from an EMBL/GenBank/DDBJ whole genome shotgun (WGS) entry which is preliminary data.</text>
</comment>
<dbReference type="InterPro" id="IPR001611">
    <property type="entry name" value="Leu-rich_rpt"/>
</dbReference>
<protein>
    <submittedName>
        <fullName evidence="2">Probable LRR receptor-like serine threonine-kinase At3g47570</fullName>
    </submittedName>
</protein>
<keyword evidence="2" id="KW-0675">Receptor</keyword>
<keyword evidence="3" id="KW-1185">Reference proteome</keyword>
<evidence type="ECO:0000313" key="3">
    <source>
        <dbReference type="Proteomes" id="UP000594638"/>
    </source>
</evidence>
<dbReference type="EMBL" id="CACTIH010005648">
    <property type="protein sequence ID" value="CAA2999711.1"/>
    <property type="molecule type" value="Genomic_DNA"/>
</dbReference>
<accession>A0A8S0T4E0</accession>
<dbReference type="InterPro" id="IPR032675">
    <property type="entry name" value="LRR_dom_sf"/>
</dbReference>
<sequence length="264" mass="29106">MGTRSRTLASLYMDRESFSQHSPKRPSILLKRTEATFGTLVSPVSPRTIPHSIGSLSNLKELSMFNNSFHGQILESVFNLSMLQILAFSANSISGNLPSSIANGLPNLDGRYLADNRLSGEIPAYVSNFSKLTILDLSKNSFSGRVPMNLGNLQNLETLVLEYNELTNDPSMLELDFLISLTNCIIPNESGNMSNLIELGIEGNELTGTIPDTLGQLRKLQKLRLGFNKLGRSLEKLENLEYFNVSFNELSGEIPNGGPFNNFT</sequence>
<gene>
    <name evidence="2" type="ORF">OLEA9_A096685</name>
</gene>
<dbReference type="OrthoDB" id="1938691at2759"/>
<name>A0A8S0T4E0_OLEEU</name>
<proteinExistence type="predicted"/>
<dbReference type="PANTHER" id="PTHR48060:SF21">
    <property type="entry name" value="L DOMAIN-LIKE PROTEIN"/>
    <property type="match status" value="1"/>
</dbReference>
<reference evidence="2 3" key="1">
    <citation type="submission" date="2019-12" db="EMBL/GenBank/DDBJ databases">
        <authorList>
            <person name="Alioto T."/>
            <person name="Alioto T."/>
            <person name="Gomez Garrido J."/>
        </authorList>
    </citation>
    <scope>NUCLEOTIDE SEQUENCE [LARGE SCALE GENOMIC DNA]</scope>
</reference>
<keyword evidence="1" id="KW-0732">Signal</keyword>
<dbReference type="Proteomes" id="UP000594638">
    <property type="component" value="Unassembled WGS sequence"/>
</dbReference>
<dbReference type="InterPro" id="IPR053211">
    <property type="entry name" value="DNA_repair-toleration"/>
</dbReference>
<dbReference type="SUPFAM" id="SSF52058">
    <property type="entry name" value="L domain-like"/>
    <property type="match status" value="1"/>
</dbReference>
<organism evidence="2 3">
    <name type="scientific">Olea europaea subsp. europaea</name>
    <dbReference type="NCBI Taxonomy" id="158383"/>
    <lineage>
        <taxon>Eukaryota</taxon>
        <taxon>Viridiplantae</taxon>
        <taxon>Streptophyta</taxon>
        <taxon>Embryophyta</taxon>
        <taxon>Tracheophyta</taxon>
        <taxon>Spermatophyta</taxon>
        <taxon>Magnoliopsida</taxon>
        <taxon>eudicotyledons</taxon>
        <taxon>Gunneridae</taxon>
        <taxon>Pentapetalae</taxon>
        <taxon>asterids</taxon>
        <taxon>lamiids</taxon>
        <taxon>Lamiales</taxon>
        <taxon>Oleaceae</taxon>
        <taxon>Oleeae</taxon>
        <taxon>Olea</taxon>
    </lineage>
</organism>
<evidence type="ECO:0000256" key="1">
    <source>
        <dbReference type="ARBA" id="ARBA00022729"/>
    </source>
</evidence>
<dbReference type="Gene3D" id="3.80.10.10">
    <property type="entry name" value="Ribonuclease Inhibitor"/>
    <property type="match status" value="1"/>
</dbReference>
<dbReference type="AlphaFoldDB" id="A0A8S0T4E0"/>
<dbReference type="Pfam" id="PF00560">
    <property type="entry name" value="LRR_1"/>
    <property type="match status" value="4"/>
</dbReference>
<dbReference type="Gramene" id="OE9A096685T1">
    <property type="protein sequence ID" value="OE9A096685C1"/>
    <property type="gene ID" value="OE9A096685"/>
</dbReference>
<dbReference type="PANTHER" id="PTHR48060">
    <property type="entry name" value="DNA DAMAGE-REPAIR/TOLERATION PROTEIN DRT100"/>
    <property type="match status" value="1"/>
</dbReference>
<evidence type="ECO:0000313" key="2">
    <source>
        <dbReference type="EMBL" id="CAA2999711.1"/>
    </source>
</evidence>